<dbReference type="AlphaFoldDB" id="A0A6A6TXR2"/>
<dbReference type="Gene3D" id="3.40.50.150">
    <property type="entry name" value="Vaccinia Virus protein VP39"/>
    <property type="match status" value="1"/>
</dbReference>
<evidence type="ECO:0000256" key="7">
    <source>
        <dbReference type="ARBA" id="ARBA00047943"/>
    </source>
</evidence>
<dbReference type="GO" id="GO:0032259">
    <property type="term" value="P:methylation"/>
    <property type="evidence" value="ECO:0007669"/>
    <property type="project" value="UniProtKB-KW"/>
</dbReference>
<sequence>MNSSNEIYNKVHDHYGSLARSAQPANSSAIAKAFGYSAHELESITSDANLGVSCGNPLAIASLTQGETVIDLGSGAGLDALLASKKIGPTGHVFGIDMNKDMLARARKNQAQTPEATNISFIESKITSVPLEDDIADCIISNCVINLVPESEKPTVFAEMGRLLKAGGRVAISDILARKPLTGELRDSVALYVGCVAGASMEGDYVRWLRKAGFDDITIVDARSDLNVYADLAQGPKADISGCCVPSAATDSEGQEAAGGCCAPSNAVNASERSAMVAGIELKDIDVNEWAGSFKIFAVKK</sequence>
<dbReference type="PANTHER" id="PTHR43675:SF8">
    <property type="entry name" value="ARSENITE METHYLTRANSFERASE"/>
    <property type="match status" value="1"/>
</dbReference>
<feature type="domain" description="Methyltransferase" evidence="9">
    <location>
        <begin position="64"/>
        <end position="213"/>
    </location>
</feature>
<evidence type="ECO:0000256" key="4">
    <source>
        <dbReference type="ARBA" id="ARBA00034521"/>
    </source>
</evidence>
<dbReference type="SUPFAM" id="SSF53335">
    <property type="entry name" value="S-adenosyl-L-methionine-dependent methyltransferases"/>
    <property type="match status" value="1"/>
</dbReference>
<comment type="catalytic activity">
    <reaction evidence="8">
        <text>arsenic triglutathione + 3 [thioredoxin]-dithiol + 3 S-adenosyl-L-methionine = trimethylarsine + 3 [thioredoxin]-disulfide + 3 glutathione + 3 S-adenosyl-L-homocysteine + 3 H(+)</text>
        <dbReference type="Rhea" id="RHEA:69432"/>
        <dbReference type="Rhea" id="RHEA-COMP:10698"/>
        <dbReference type="Rhea" id="RHEA-COMP:10700"/>
        <dbReference type="ChEBI" id="CHEBI:15378"/>
        <dbReference type="ChEBI" id="CHEBI:27130"/>
        <dbReference type="ChEBI" id="CHEBI:29950"/>
        <dbReference type="ChEBI" id="CHEBI:50058"/>
        <dbReference type="ChEBI" id="CHEBI:57856"/>
        <dbReference type="ChEBI" id="CHEBI:57925"/>
        <dbReference type="ChEBI" id="CHEBI:59789"/>
        <dbReference type="ChEBI" id="CHEBI:183640"/>
        <dbReference type="EC" id="2.1.1.137"/>
    </reaction>
</comment>
<dbReference type="GO" id="GO:0030791">
    <property type="term" value="F:arsenite methyltransferase activity"/>
    <property type="evidence" value="ECO:0007669"/>
    <property type="project" value="UniProtKB-EC"/>
</dbReference>
<dbReference type="EC" id="2.1.1.137" evidence="4"/>
<dbReference type="InterPro" id="IPR029063">
    <property type="entry name" value="SAM-dependent_MTases_sf"/>
</dbReference>
<dbReference type="Proteomes" id="UP000799302">
    <property type="component" value="Unassembled WGS sequence"/>
</dbReference>
<evidence type="ECO:0000256" key="2">
    <source>
        <dbReference type="ARBA" id="ARBA00022691"/>
    </source>
</evidence>
<comment type="catalytic activity">
    <reaction evidence="7">
        <text>arsenic triglutathione + 2 [thioredoxin]-dithiol + 2 S-adenosyl-L-methionine + H2O = dimethylarsinous acid + 2 [thioredoxin]-disulfide + 3 glutathione + 2 S-adenosyl-L-homocysteine + 2 H(+)</text>
        <dbReference type="Rhea" id="RHEA:69464"/>
        <dbReference type="Rhea" id="RHEA-COMP:10698"/>
        <dbReference type="Rhea" id="RHEA-COMP:10700"/>
        <dbReference type="ChEBI" id="CHEBI:15377"/>
        <dbReference type="ChEBI" id="CHEBI:15378"/>
        <dbReference type="ChEBI" id="CHEBI:23808"/>
        <dbReference type="ChEBI" id="CHEBI:29950"/>
        <dbReference type="ChEBI" id="CHEBI:50058"/>
        <dbReference type="ChEBI" id="CHEBI:57856"/>
        <dbReference type="ChEBI" id="CHEBI:57925"/>
        <dbReference type="ChEBI" id="CHEBI:59789"/>
        <dbReference type="ChEBI" id="CHEBI:183640"/>
        <dbReference type="EC" id="2.1.1.137"/>
    </reaction>
</comment>
<organism evidence="10 11">
    <name type="scientific">Microthyrium microscopicum</name>
    <dbReference type="NCBI Taxonomy" id="703497"/>
    <lineage>
        <taxon>Eukaryota</taxon>
        <taxon>Fungi</taxon>
        <taxon>Dikarya</taxon>
        <taxon>Ascomycota</taxon>
        <taxon>Pezizomycotina</taxon>
        <taxon>Dothideomycetes</taxon>
        <taxon>Dothideomycetes incertae sedis</taxon>
        <taxon>Microthyriales</taxon>
        <taxon>Microthyriaceae</taxon>
        <taxon>Microthyrium</taxon>
    </lineage>
</organism>
<keyword evidence="10" id="KW-0489">Methyltransferase</keyword>
<protein>
    <recommendedName>
        <fullName evidence="5">Arsenite methyltransferase</fullName>
        <ecNumber evidence="4">2.1.1.137</ecNumber>
    </recommendedName>
</protein>
<evidence type="ECO:0000259" key="9">
    <source>
        <dbReference type="Pfam" id="PF13847"/>
    </source>
</evidence>
<evidence type="ECO:0000256" key="1">
    <source>
        <dbReference type="ARBA" id="ARBA00022679"/>
    </source>
</evidence>
<evidence type="ECO:0000256" key="8">
    <source>
        <dbReference type="ARBA" id="ARBA00048428"/>
    </source>
</evidence>
<dbReference type="InterPro" id="IPR026669">
    <property type="entry name" value="Arsenite_MeTrfase-like"/>
</dbReference>
<dbReference type="OrthoDB" id="66144at2759"/>
<dbReference type="CDD" id="cd02440">
    <property type="entry name" value="AdoMet_MTases"/>
    <property type="match status" value="1"/>
</dbReference>
<proteinExistence type="inferred from homology"/>
<dbReference type="InterPro" id="IPR025714">
    <property type="entry name" value="Methyltranfer_dom"/>
</dbReference>
<evidence type="ECO:0000256" key="3">
    <source>
        <dbReference type="ARBA" id="ARBA00034487"/>
    </source>
</evidence>
<name>A0A6A6TXR2_9PEZI</name>
<evidence type="ECO:0000256" key="5">
    <source>
        <dbReference type="ARBA" id="ARBA00034545"/>
    </source>
</evidence>
<evidence type="ECO:0000313" key="10">
    <source>
        <dbReference type="EMBL" id="KAF2664226.1"/>
    </source>
</evidence>
<gene>
    <name evidence="10" type="ORF">BT63DRAFT_104209</name>
</gene>
<comment type="catalytic activity">
    <reaction evidence="6">
        <text>arsenic triglutathione + [thioredoxin]-dithiol + S-adenosyl-L-methionine + 2 H2O = methylarsonous acid + [thioredoxin]-disulfide + 3 glutathione + S-adenosyl-L-homocysteine + H(+)</text>
        <dbReference type="Rhea" id="RHEA:69460"/>
        <dbReference type="Rhea" id="RHEA-COMP:10698"/>
        <dbReference type="Rhea" id="RHEA-COMP:10700"/>
        <dbReference type="ChEBI" id="CHEBI:15377"/>
        <dbReference type="ChEBI" id="CHEBI:15378"/>
        <dbReference type="ChEBI" id="CHEBI:17826"/>
        <dbReference type="ChEBI" id="CHEBI:29950"/>
        <dbReference type="ChEBI" id="CHEBI:50058"/>
        <dbReference type="ChEBI" id="CHEBI:57856"/>
        <dbReference type="ChEBI" id="CHEBI:57925"/>
        <dbReference type="ChEBI" id="CHEBI:59789"/>
        <dbReference type="ChEBI" id="CHEBI:183640"/>
        <dbReference type="EC" id="2.1.1.137"/>
    </reaction>
</comment>
<accession>A0A6A6TXR2</accession>
<evidence type="ECO:0000256" key="6">
    <source>
        <dbReference type="ARBA" id="ARBA00047941"/>
    </source>
</evidence>
<dbReference type="PANTHER" id="PTHR43675">
    <property type="entry name" value="ARSENITE METHYLTRANSFERASE"/>
    <property type="match status" value="1"/>
</dbReference>
<evidence type="ECO:0000313" key="11">
    <source>
        <dbReference type="Proteomes" id="UP000799302"/>
    </source>
</evidence>
<comment type="similarity">
    <text evidence="3">Belongs to the methyltransferase superfamily. Arsenite methyltransferase family.</text>
</comment>
<dbReference type="Pfam" id="PF13847">
    <property type="entry name" value="Methyltransf_31"/>
    <property type="match status" value="1"/>
</dbReference>
<keyword evidence="2" id="KW-0949">S-adenosyl-L-methionine</keyword>
<reference evidence="10" key="1">
    <citation type="journal article" date="2020" name="Stud. Mycol.">
        <title>101 Dothideomycetes genomes: a test case for predicting lifestyles and emergence of pathogens.</title>
        <authorList>
            <person name="Haridas S."/>
            <person name="Albert R."/>
            <person name="Binder M."/>
            <person name="Bloem J."/>
            <person name="Labutti K."/>
            <person name="Salamov A."/>
            <person name="Andreopoulos B."/>
            <person name="Baker S."/>
            <person name="Barry K."/>
            <person name="Bills G."/>
            <person name="Bluhm B."/>
            <person name="Cannon C."/>
            <person name="Castanera R."/>
            <person name="Culley D."/>
            <person name="Daum C."/>
            <person name="Ezra D."/>
            <person name="Gonzalez J."/>
            <person name="Henrissat B."/>
            <person name="Kuo A."/>
            <person name="Liang C."/>
            <person name="Lipzen A."/>
            <person name="Lutzoni F."/>
            <person name="Magnuson J."/>
            <person name="Mondo S."/>
            <person name="Nolan M."/>
            <person name="Ohm R."/>
            <person name="Pangilinan J."/>
            <person name="Park H.-J."/>
            <person name="Ramirez L."/>
            <person name="Alfaro M."/>
            <person name="Sun H."/>
            <person name="Tritt A."/>
            <person name="Yoshinaga Y."/>
            <person name="Zwiers L.-H."/>
            <person name="Turgeon B."/>
            <person name="Goodwin S."/>
            <person name="Spatafora J."/>
            <person name="Crous P."/>
            <person name="Grigoriev I."/>
        </authorList>
    </citation>
    <scope>NUCLEOTIDE SEQUENCE</scope>
    <source>
        <strain evidence="10">CBS 115976</strain>
    </source>
</reference>
<dbReference type="EMBL" id="MU004243">
    <property type="protein sequence ID" value="KAF2664226.1"/>
    <property type="molecule type" value="Genomic_DNA"/>
</dbReference>
<keyword evidence="11" id="KW-1185">Reference proteome</keyword>
<keyword evidence="1 10" id="KW-0808">Transferase</keyword>